<evidence type="ECO:0000256" key="1">
    <source>
        <dbReference type="SAM" id="MobiDB-lite"/>
    </source>
</evidence>
<accession>A0AAV4N076</accession>
<reference evidence="2 3" key="1">
    <citation type="submission" date="2021-06" db="EMBL/GenBank/DDBJ databases">
        <title>Caerostris darwini draft genome.</title>
        <authorList>
            <person name="Kono N."/>
            <person name="Arakawa K."/>
        </authorList>
    </citation>
    <scope>NUCLEOTIDE SEQUENCE [LARGE SCALE GENOMIC DNA]</scope>
</reference>
<proteinExistence type="predicted"/>
<keyword evidence="3" id="KW-1185">Reference proteome</keyword>
<name>A0AAV4N076_9ARAC</name>
<evidence type="ECO:0008006" key="4">
    <source>
        <dbReference type="Google" id="ProtNLM"/>
    </source>
</evidence>
<sequence>MQFDTKHAKRKLHFLTFTIHANELINIFHQPKTGHSISLQFHPPKRDHRPYHGEICFERIPRSKRGIIALSNRKTVLGTHSGGSSILKEGRLFISNKKGGRNPIKSGMGAQKRRGGAEKSQQLVLMLH</sequence>
<evidence type="ECO:0000313" key="3">
    <source>
        <dbReference type="Proteomes" id="UP001054837"/>
    </source>
</evidence>
<evidence type="ECO:0000313" key="2">
    <source>
        <dbReference type="EMBL" id="GIX78028.1"/>
    </source>
</evidence>
<protein>
    <recommendedName>
        <fullName evidence="4">Ribosomal protein L2</fullName>
    </recommendedName>
</protein>
<comment type="caution">
    <text evidence="2">The sequence shown here is derived from an EMBL/GenBank/DDBJ whole genome shotgun (WGS) entry which is preliminary data.</text>
</comment>
<gene>
    <name evidence="2" type="ORF">CDAR_242641</name>
</gene>
<dbReference type="EMBL" id="BPLQ01001069">
    <property type="protein sequence ID" value="GIX78028.1"/>
    <property type="molecule type" value="Genomic_DNA"/>
</dbReference>
<organism evidence="2 3">
    <name type="scientific">Caerostris darwini</name>
    <dbReference type="NCBI Taxonomy" id="1538125"/>
    <lineage>
        <taxon>Eukaryota</taxon>
        <taxon>Metazoa</taxon>
        <taxon>Ecdysozoa</taxon>
        <taxon>Arthropoda</taxon>
        <taxon>Chelicerata</taxon>
        <taxon>Arachnida</taxon>
        <taxon>Araneae</taxon>
        <taxon>Araneomorphae</taxon>
        <taxon>Entelegynae</taxon>
        <taxon>Araneoidea</taxon>
        <taxon>Araneidae</taxon>
        <taxon>Caerostris</taxon>
    </lineage>
</organism>
<dbReference type="AlphaFoldDB" id="A0AAV4N076"/>
<dbReference type="Proteomes" id="UP001054837">
    <property type="component" value="Unassembled WGS sequence"/>
</dbReference>
<feature type="region of interest" description="Disordered" evidence="1">
    <location>
        <begin position="97"/>
        <end position="123"/>
    </location>
</feature>